<dbReference type="Proteomes" id="UP001152533">
    <property type="component" value="Unassembled WGS sequence"/>
</dbReference>
<name>A0A9W4S811_9PEZI</name>
<accession>A0A9W4S811</accession>
<reference evidence="1" key="1">
    <citation type="submission" date="2022-08" db="EMBL/GenBank/DDBJ databases">
        <authorList>
            <person name="Giroux E."/>
            <person name="Giroux E."/>
        </authorList>
    </citation>
    <scope>NUCLEOTIDE SEQUENCE</scope>
    <source>
        <strain evidence="1">H1091258</strain>
    </source>
</reference>
<organism evidence="1 2">
    <name type="scientific">Colletotrichum noveboracense</name>
    <dbReference type="NCBI Taxonomy" id="2664923"/>
    <lineage>
        <taxon>Eukaryota</taxon>
        <taxon>Fungi</taxon>
        <taxon>Dikarya</taxon>
        <taxon>Ascomycota</taxon>
        <taxon>Pezizomycotina</taxon>
        <taxon>Sordariomycetes</taxon>
        <taxon>Hypocreomycetidae</taxon>
        <taxon>Glomerellales</taxon>
        <taxon>Glomerellaceae</taxon>
        <taxon>Colletotrichum</taxon>
        <taxon>Colletotrichum gloeosporioides species complex</taxon>
    </lineage>
</organism>
<evidence type="ECO:0000313" key="2">
    <source>
        <dbReference type="Proteomes" id="UP001152533"/>
    </source>
</evidence>
<dbReference type="EMBL" id="CAMGZC010001946">
    <property type="protein sequence ID" value="CAI0654082.1"/>
    <property type="molecule type" value="Genomic_DNA"/>
</dbReference>
<protein>
    <submittedName>
        <fullName evidence="1">Uncharacterized protein</fullName>
    </submittedName>
</protein>
<dbReference type="AlphaFoldDB" id="A0A9W4S811"/>
<comment type="caution">
    <text evidence="1">The sequence shown here is derived from an EMBL/GenBank/DDBJ whole genome shotgun (WGS) entry which is preliminary data.</text>
</comment>
<sequence length="168" mass="18660">MLACSFTICLMRGTALIIIIIKKKMIGIAEGRGARIRPSVFHLVYRNISSSQPPTFLNLLFTAIKGNISNQNEGANILSFSYFQGYSNTKRSMQHSLNNLLATKGYTTAALIVLTSDVYATAASRDKRKQLLRIICSQGTPKSLEELRPFARKRLQIEVAINSSKVAY</sequence>
<gene>
    <name evidence="1" type="ORF">CGXH109_LOCUS134416</name>
</gene>
<proteinExistence type="predicted"/>
<evidence type="ECO:0000313" key="1">
    <source>
        <dbReference type="EMBL" id="CAI0654082.1"/>
    </source>
</evidence>
<keyword evidence="2" id="KW-1185">Reference proteome</keyword>